<dbReference type="InterPro" id="IPR036412">
    <property type="entry name" value="HAD-like_sf"/>
</dbReference>
<comment type="caution">
    <text evidence="5">The sequence shown here is derived from an EMBL/GenBank/DDBJ whole genome shotgun (WGS) entry which is preliminary data.</text>
</comment>
<keyword evidence="6" id="KW-1185">Reference proteome</keyword>
<gene>
    <name evidence="5" type="ORF">GS660_12800</name>
</gene>
<proteinExistence type="inferred from homology"/>
<comment type="pathway">
    <text evidence="2">Organic acid metabolism; glycolate biosynthesis; glycolate from 2-phosphoglycolate: step 1/1.</text>
</comment>
<evidence type="ECO:0000313" key="5">
    <source>
        <dbReference type="EMBL" id="MZQ89970.1"/>
    </source>
</evidence>
<evidence type="ECO:0000256" key="2">
    <source>
        <dbReference type="ARBA" id="ARBA00004818"/>
    </source>
</evidence>
<dbReference type="PANTHER" id="PTHR43434">
    <property type="entry name" value="PHOSPHOGLYCOLATE PHOSPHATASE"/>
    <property type="match status" value="1"/>
</dbReference>
<dbReference type="SFLD" id="SFLDS00003">
    <property type="entry name" value="Haloacid_Dehalogenase"/>
    <property type="match status" value="1"/>
</dbReference>
<dbReference type="PANTHER" id="PTHR43434:SF1">
    <property type="entry name" value="PHOSPHOGLYCOLATE PHOSPHATASE"/>
    <property type="match status" value="1"/>
</dbReference>
<protein>
    <recommendedName>
        <fullName evidence="4">phosphoglycolate phosphatase</fullName>
        <ecNumber evidence="4">3.1.3.18</ecNumber>
    </recommendedName>
</protein>
<reference evidence="5 6" key="1">
    <citation type="submission" date="2020-01" db="EMBL/GenBank/DDBJ databases">
        <title>Frigidibacter albus SP32T (=CGMCC 1.13995T).</title>
        <authorList>
            <person name="Liao X."/>
        </authorList>
    </citation>
    <scope>NUCLEOTIDE SEQUENCE [LARGE SCALE GENOMIC DNA]</scope>
    <source>
        <strain evidence="5 6">SP32</strain>
    </source>
</reference>
<dbReference type="Pfam" id="PF00702">
    <property type="entry name" value="Hydrolase"/>
    <property type="match status" value="1"/>
</dbReference>
<dbReference type="EMBL" id="WWNR01000007">
    <property type="protein sequence ID" value="MZQ89970.1"/>
    <property type="molecule type" value="Genomic_DNA"/>
</dbReference>
<dbReference type="GO" id="GO:0005829">
    <property type="term" value="C:cytosol"/>
    <property type="evidence" value="ECO:0007669"/>
    <property type="project" value="TreeGrafter"/>
</dbReference>
<dbReference type="Gene3D" id="1.10.150.240">
    <property type="entry name" value="Putative phosphatase, domain 2"/>
    <property type="match status" value="1"/>
</dbReference>
<name>A0A6L8VLD5_9RHOB</name>
<evidence type="ECO:0000313" key="6">
    <source>
        <dbReference type="Proteomes" id="UP000477083"/>
    </source>
</evidence>
<dbReference type="InterPro" id="IPR050155">
    <property type="entry name" value="HAD-like_hydrolase_sf"/>
</dbReference>
<dbReference type="SFLD" id="SFLDG01129">
    <property type="entry name" value="C1.5:_HAD__Beta-PGM__Phosphata"/>
    <property type="match status" value="1"/>
</dbReference>
<organism evidence="5 6">
    <name type="scientific">Frigidibacter albus</name>
    <dbReference type="NCBI Taxonomy" id="1465486"/>
    <lineage>
        <taxon>Bacteria</taxon>
        <taxon>Pseudomonadati</taxon>
        <taxon>Pseudomonadota</taxon>
        <taxon>Alphaproteobacteria</taxon>
        <taxon>Rhodobacterales</taxon>
        <taxon>Paracoccaceae</taxon>
        <taxon>Frigidibacter</taxon>
    </lineage>
</organism>
<dbReference type="InterPro" id="IPR023214">
    <property type="entry name" value="HAD_sf"/>
</dbReference>
<dbReference type="NCBIfam" id="TIGR01549">
    <property type="entry name" value="HAD-SF-IA-v1"/>
    <property type="match status" value="1"/>
</dbReference>
<keyword evidence="5" id="KW-0378">Hydrolase</keyword>
<dbReference type="GO" id="GO:0006281">
    <property type="term" value="P:DNA repair"/>
    <property type="evidence" value="ECO:0007669"/>
    <property type="project" value="TreeGrafter"/>
</dbReference>
<comment type="similarity">
    <text evidence="3">Belongs to the HAD-like hydrolase superfamily. CbbY/CbbZ/Gph/YieH family.</text>
</comment>
<dbReference type="EC" id="3.1.3.18" evidence="4"/>
<comment type="catalytic activity">
    <reaction evidence="1">
        <text>2-phosphoglycolate + H2O = glycolate + phosphate</text>
        <dbReference type="Rhea" id="RHEA:14369"/>
        <dbReference type="ChEBI" id="CHEBI:15377"/>
        <dbReference type="ChEBI" id="CHEBI:29805"/>
        <dbReference type="ChEBI" id="CHEBI:43474"/>
        <dbReference type="ChEBI" id="CHEBI:58033"/>
        <dbReference type="EC" id="3.1.3.18"/>
    </reaction>
</comment>
<dbReference type="RefSeq" id="WP_161347069.1">
    <property type="nucleotide sequence ID" value="NZ_BMGW01000007.1"/>
</dbReference>
<accession>A0A6L8VLD5</accession>
<dbReference type="Gene3D" id="3.40.50.1000">
    <property type="entry name" value="HAD superfamily/HAD-like"/>
    <property type="match status" value="1"/>
</dbReference>
<dbReference type="InterPro" id="IPR023198">
    <property type="entry name" value="PGP-like_dom2"/>
</dbReference>
<dbReference type="InterPro" id="IPR006439">
    <property type="entry name" value="HAD-SF_hydro_IA"/>
</dbReference>
<dbReference type="GO" id="GO:0008967">
    <property type="term" value="F:phosphoglycolate phosphatase activity"/>
    <property type="evidence" value="ECO:0007669"/>
    <property type="project" value="UniProtKB-EC"/>
</dbReference>
<dbReference type="SUPFAM" id="SSF56784">
    <property type="entry name" value="HAD-like"/>
    <property type="match status" value="1"/>
</dbReference>
<dbReference type="OrthoDB" id="9797743at2"/>
<evidence type="ECO:0000256" key="1">
    <source>
        <dbReference type="ARBA" id="ARBA00000830"/>
    </source>
</evidence>
<dbReference type="Proteomes" id="UP000477083">
    <property type="component" value="Unassembled WGS sequence"/>
</dbReference>
<evidence type="ECO:0000256" key="4">
    <source>
        <dbReference type="ARBA" id="ARBA00013078"/>
    </source>
</evidence>
<sequence length="242" mass="24662">MADIRAIIFDKDGTLFDFEATWSAWARSLLLDLAAGDTARAERLGEAIGFDFAGSRFAESSLVIAGTPGEIAEALLPHVPGASPLTLVARMNALAAVAPQAEAVPLAPLLGALRGQGLRLGVATNDAEGPARAHLDTAGVLGMFDFIAGFDSGHGAKPSPGQLLAFAEQMGLRPAEVAMVGDSRHDLHAARAAGMAAVAVLSGIAGSAELQPYADVVLPDIGHLPGWLSTRGGLGRVAETAA</sequence>
<dbReference type="AlphaFoldDB" id="A0A6L8VLD5"/>
<evidence type="ECO:0000256" key="3">
    <source>
        <dbReference type="ARBA" id="ARBA00006171"/>
    </source>
</evidence>